<dbReference type="SFLD" id="SFLDS00057">
    <property type="entry name" value="Glutaminase/Asparaginase"/>
    <property type="match status" value="1"/>
</dbReference>
<evidence type="ECO:0000256" key="7">
    <source>
        <dbReference type="PROSITE-ProRule" id="PRU10100"/>
    </source>
</evidence>
<dbReference type="GO" id="GO:0004067">
    <property type="term" value="F:asparaginase activity"/>
    <property type="evidence" value="ECO:0007669"/>
    <property type="project" value="UniProtKB-UniRule"/>
</dbReference>
<evidence type="ECO:0000256" key="2">
    <source>
        <dbReference type="ARBA" id="ARBA00012920"/>
    </source>
</evidence>
<dbReference type="PANTHER" id="PTHR11707">
    <property type="entry name" value="L-ASPARAGINASE"/>
    <property type="match status" value="1"/>
</dbReference>
<dbReference type="OrthoDB" id="9788068at2"/>
<dbReference type="InterPro" id="IPR041725">
    <property type="entry name" value="L-asparaginase_I"/>
</dbReference>
<dbReference type="SUPFAM" id="SSF53774">
    <property type="entry name" value="Glutaminase/Asparaginase"/>
    <property type="match status" value="1"/>
</dbReference>
<dbReference type="GO" id="GO:0009066">
    <property type="term" value="P:aspartate family amino acid metabolic process"/>
    <property type="evidence" value="ECO:0007669"/>
    <property type="project" value="UniProtKB-ARBA"/>
</dbReference>
<dbReference type="RefSeq" id="WP_157482290.1">
    <property type="nucleotide sequence ID" value="NZ_BAZW01000001.1"/>
</dbReference>
<evidence type="ECO:0000313" key="11">
    <source>
        <dbReference type="Proteomes" id="UP000032900"/>
    </source>
</evidence>
<dbReference type="CDD" id="cd08963">
    <property type="entry name" value="L-asparaginase_I"/>
    <property type="match status" value="1"/>
</dbReference>
<evidence type="ECO:0000259" key="9">
    <source>
        <dbReference type="Pfam" id="PF17763"/>
    </source>
</evidence>
<dbReference type="PROSITE" id="PS00144">
    <property type="entry name" value="ASN_GLN_ASE_1"/>
    <property type="match status" value="1"/>
</dbReference>
<feature type="active site" description="O-isoaspartyl threonine intermediate" evidence="4">
    <location>
        <position position="13"/>
    </location>
</feature>
<evidence type="ECO:0000256" key="4">
    <source>
        <dbReference type="PIRSR" id="PIRSR001220-1"/>
    </source>
</evidence>
<protein>
    <recommendedName>
        <fullName evidence="2">asparaginase</fullName>
        <ecNumber evidence="2">3.5.1.1</ecNumber>
    </recommendedName>
</protein>
<dbReference type="STRING" id="1236989.JCM15548_196"/>
<organism evidence="10 11">
    <name type="scientific">Geofilum rubicundum JCM 15548</name>
    <dbReference type="NCBI Taxonomy" id="1236989"/>
    <lineage>
        <taxon>Bacteria</taxon>
        <taxon>Pseudomonadati</taxon>
        <taxon>Bacteroidota</taxon>
        <taxon>Bacteroidia</taxon>
        <taxon>Marinilabiliales</taxon>
        <taxon>Marinilabiliaceae</taxon>
        <taxon>Geofilum</taxon>
    </lineage>
</organism>
<dbReference type="PROSITE" id="PS00917">
    <property type="entry name" value="ASN_GLN_ASE_2"/>
    <property type="match status" value="1"/>
</dbReference>
<evidence type="ECO:0000259" key="8">
    <source>
        <dbReference type="Pfam" id="PF00710"/>
    </source>
</evidence>
<dbReference type="Gene3D" id="3.40.50.40">
    <property type="match status" value="1"/>
</dbReference>
<name>A0A0E9LSA3_9BACT</name>
<feature type="binding site" evidence="5">
    <location>
        <begin position="89"/>
        <end position="90"/>
    </location>
    <ligand>
        <name>substrate</name>
    </ligand>
</feature>
<accession>A0A0E9LSA3</accession>
<dbReference type="PIRSF" id="PIRSF500176">
    <property type="entry name" value="L_ASNase"/>
    <property type="match status" value="1"/>
</dbReference>
<feature type="active site" evidence="7">
    <location>
        <position position="89"/>
    </location>
</feature>
<sequence length="341" mass="38395">MEEKLLIIYTGGTIGMVKDPETNYLRAFDFQNIYQWVPELKKFHFHVESISFSPVVDSSMMDPEIWIKLATIIEENYHQYIGFVVLHGTDTMAYTASALSFMLHNLNKPVIFTGSQLPMGAIRTDGKENLLSALEIASAQKNGQPLVPEVCIYFQDKLFRGTRTTKYNAEHFHPFRSDNYPALAEVGIHIKYNYPYIRYATEEGHFFVTKKMDTAIALIKIFPGITPWVLNALLQAAGIKAVILETYGSGNAPTHKWFIDALENAVKRGLIIVNVTQCLAGSVEMWRYETGIHLSGLGIISGHDMTTEAAITKVMYLLANCDNIDEIKQNMNKSLKGEISI</sequence>
<dbReference type="InterPro" id="IPR027475">
    <property type="entry name" value="Asparaginase/glutaminase_AS2"/>
</dbReference>
<gene>
    <name evidence="10" type="ORF">JCM15548_196</name>
</gene>
<dbReference type="InterPro" id="IPR040919">
    <property type="entry name" value="Asparaginase_C"/>
</dbReference>
<keyword evidence="11" id="KW-1185">Reference proteome</keyword>
<keyword evidence="3" id="KW-0378">Hydrolase</keyword>
<comment type="caution">
    <text evidence="10">The sequence shown here is derived from an EMBL/GenBank/DDBJ whole genome shotgun (WGS) entry which is preliminary data.</text>
</comment>
<dbReference type="InterPro" id="IPR027473">
    <property type="entry name" value="L-asparaginase_C"/>
</dbReference>
<dbReference type="SMART" id="SM00870">
    <property type="entry name" value="Asparaginase"/>
    <property type="match status" value="1"/>
</dbReference>
<comment type="similarity">
    <text evidence="1">Belongs to the asparaginase 1 family.</text>
</comment>
<dbReference type="InterPro" id="IPR020827">
    <property type="entry name" value="Asparaginase/glutaminase_AS1"/>
</dbReference>
<dbReference type="PRINTS" id="PR00139">
    <property type="entry name" value="ASNGLNASE"/>
</dbReference>
<dbReference type="EMBL" id="BAZW01000001">
    <property type="protein sequence ID" value="GAO28134.1"/>
    <property type="molecule type" value="Genomic_DNA"/>
</dbReference>
<evidence type="ECO:0000256" key="3">
    <source>
        <dbReference type="ARBA" id="ARBA00022801"/>
    </source>
</evidence>
<dbReference type="InterPro" id="IPR027474">
    <property type="entry name" value="L-asparaginase_N"/>
</dbReference>
<feature type="domain" description="L-asparaginase N-terminal" evidence="8">
    <location>
        <begin position="4"/>
        <end position="195"/>
    </location>
</feature>
<dbReference type="Pfam" id="PF17763">
    <property type="entry name" value="Asparaginase_C"/>
    <property type="match status" value="1"/>
</dbReference>
<feature type="binding site" evidence="5">
    <location>
        <position position="58"/>
    </location>
    <ligand>
        <name>substrate</name>
    </ligand>
</feature>
<dbReference type="FunFam" id="3.40.50.1170:FF:000001">
    <property type="entry name" value="L-asparaginase 2"/>
    <property type="match status" value="1"/>
</dbReference>
<dbReference type="InterPro" id="IPR037152">
    <property type="entry name" value="L-asparaginase_N_sf"/>
</dbReference>
<proteinExistence type="inferred from homology"/>
<evidence type="ECO:0000256" key="1">
    <source>
        <dbReference type="ARBA" id="ARBA00010518"/>
    </source>
</evidence>
<feature type="domain" description="Asparaginase/glutaminase C-terminal" evidence="9">
    <location>
        <begin position="216"/>
        <end position="331"/>
    </location>
</feature>
<evidence type="ECO:0000256" key="5">
    <source>
        <dbReference type="PIRSR" id="PIRSR001220-2"/>
    </source>
</evidence>
<dbReference type="InterPro" id="IPR006034">
    <property type="entry name" value="Asparaginase/glutaminase-like"/>
</dbReference>
<feature type="active site" evidence="6">
    <location>
        <position position="13"/>
    </location>
</feature>
<dbReference type="Gene3D" id="3.40.50.1170">
    <property type="entry name" value="L-asparaginase, N-terminal domain"/>
    <property type="match status" value="1"/>
</dbReference>
<dbReference type="InterPro" id="IPR036152">
    <property type="entry name" value="Asp/glu_Ase-like_sf"/>
</dbReference>
<dbReference type="PANTHER" id="PTHR11707:SF28">
    <property type="entry name" value="60 KDA LYSOPHOSPHOLIPASE"/>
    <property type="match status" value="1"/>
</dbReference>
<reference evidence="10 11" key="1">
    <citation type="journal article" date="2015" name="Microbes Environ.">
        <title>Distribution and evolution of nitrogen fixation genes in the phylum bacteroidetes.</title>
        <authorList>
            <person name="Inoue J."/>
            <person name="Oshima K."/>
            <person name="Suda W."/>
            <person name="Sakamoto M."/>
            <person name="Iino T."/>
            <person name="Noda S."/>
            <person name="Hongoh Y."/>
            <person name="Hattori M."/>
            <person name="Ohkuma M."/>
        </authorList>
    </citation>
    <scope>NUCLEOTIDE SEQUENCE [LARGE SCALE GENOMIC DNA]</scope>
    <source>
        <strain evidence="10">JCM 15548</strain>
    </source>
</reference>
<dbReference type="EC" id="3.5.1.1" evidence="2"/>
<dbReference type="AlphaFoldDB" id="A0A0E9LSA3"/>
<dbReference type="PIRSF" id="PIRSF001220">
    <property type="entry name" value="L-ASNase_gatD"/>
    <property type="match status" value="1"/>
</dbReference>
<dbReference type="PROSITE" id="PS51732">
    <property type="entry name" value="ASN_GLN_ASE_3"/>
    <property type="match status" value="1"/>
</dbReference>
<evidence type="ECO:0000313" key="10">
    <source>
        <dbReference type="EMBL" id="GAO28134.1"/>
    </source>
</evidence>
<dbReference type="Pfam" id="PF00710">
    <property type="entry name" value="Asparaginase"/>
    <property type="match status" value="1"/>
</dbReference>
<dbReference type="FunFam" id="3.40.50.40:FF:000001">
    <property type="entry name" value="L-asparaginase 1"/>
    <property type="match status" value="1"/>
</dbReference>
<dbReference type="InterPro" id="IPR006033">
    <property type="entry name" value="AsnA_fam"/>
</dbReference>
<evidence type="ECO:0000256" key="6">
    <source>
        <dbReference type="PROSITE-ProRule" id="PRU10099"/>
    </source>
</evidence>
<dbReference type="Proteomes" id="UP000032900">
    <property type="component" value="Unassembled WGS sequence"/>
</dbReference>
<dbReference type="NCBIfam" id="TIGR00519">
    <property type="entry name" value="asnASE_I"/>
    <property type="match status" value="1"/>
</dbReference>